<dbReference type="EMBL" id="WVTD01000020">
    <property type="protein sequence ID" value="MYL99810.1"/>
    <property type="molecule type" value="Genomic_DNA"/>
</dbReference>
<comment type="caution">
    <text evidence="2">The sequence shown here is derived from an EMBL/GenBank/DDBJ whole genome shotgun (WGS) entry which is preliminary data.</text>
</comment>
<dbReference type="Pfam" id="PF13579">
    <property type="entry name" value="Glyco_trans_4_4"/>
    <property type="match status" value="1"/>
</dbReference>
<keyword evidence="3" id="KW-1185">Reference proteome</keyword>
<dbReference type="PANTHER" id="PTHR45947:SF3">
    <property type="entry name" value="SULFOQUINOVOSYL TRANSFERASE SQD2"/>
    <property type="match status" value="1"/>
</dbReference>
<gene>
    <name evidence="2" type="ORF">GR702_18790</name>
</gene>
<protein>
    <submittedName>
        <fullName evidence="2">Glycosyltransferase</fullName>
    </submittedName>
</protein>
<dbReference type="Gene3D" id="3.40.50.2000">
    <property type="entry name" value="Glycogen Phosphorylase B"/>
    <property type="match status" value="2"/>
</dbReference>
<evidence type="ECO:0000313" key="2">
    <source>
        <dbReference type="EMBL" id="MYL99810.1"/>
    </source>
</evidence>
<name>A0A7X4GJI2_9SPHN</name>
<accession>A0A7X4GJI2</accession>
<reference evidence="2 3" key="1">
    <citation type="submission" date="2019-12" db="EMBL/GenBank/DDBJ databases">
        <authorList>
            <person name="Feng G."/>
            <person name="Zhu H."/>
        </authorList>
    </citation>
    <scope>NUCLEOTIDE SEQUENCE [LARGE SCALE GENOMIC DNA]</scope>
    <source>
        <strain evidence="2 3">FGD1</strain>
    </source>
</reference>
<dbReference type="InterPro" id="IPR028098">
    <property type="entry name" value="Glyco_trans_4-like_N"/>
</dbReference>
<dbReference type="AlphaFoldDB" id="A0A7X4GJI2"/>
<dbReference type="InterPro" id="IPR050194">
    <property type="entry name" value="Glycosyltransferase_grp1"/>
</dbReference>
<evidence type="ECO:0000313" key="3">
    <source>
        <dbReference type="Proteomes" id="UP000465810"/>
    </source>
</evidence>
<dbReference type="RefSeq" id="WP_160987233.1">
    <property type="nucleotide sequence ID" value="NZ_WVTD01000020.1"/>
</dbReference>
<feature type="domain" description="Glycosyltransferase subfamily 4-like N-terminal" evidence="1">
    <location>
        <begin position="33"/>
        <end position="168"/>
    </location>
</feature>
<keyword evidence="2" id="KW-0808">Transferase</keyword>
<organism evidence="2 3">
    <name type="scientific">Novosphingobium silvae</name>
    <dbReference type="NCBI Taxonomy" id="2692619"/>
    <lineage>
        <taxon>Bacteria</taxon>
        <taxon>Pseudomonadati</taxon>
        <taxon>Pseudomonadota</taxon>
        <taxon>Alphaproteobacteria</taxon>
        <taxon>Sphingomonadales</taxon>
        <taxon>Sphingomonadaceae</taxon>
        <taxon>Novosphingobium</taxon>
    </lineage>
</organism>
<dbReference type="GO" id="GO:0016757">
    <property type="term" value="F:glycosyltransferase activity"/>
    <property type="evidence" value="ECO:0007669"/>
    <property type="project" value="TreeGrafter"/>
</dbReference>
<evidence type="ECO:0000259" key="1">
    <source>
        <dbReference type="Pfam" id="PF13579"/>
    </source>
</evidence>
<proteinExistence type="predicted"/>
<dbReference type="Pfam" id="PF13692">
    <property type="entry name" value="Glyco_trans_1_4"/>
    <property type="match status" value="1"/>
</dbReference>
<dbReference type="SUPFAM" id="SSF53756">
    <property type="entry name" value="UDP-Glycosyltransferase/glycogen phosphorylase"/>
    <property type="match status" value="1"/>
</dbReference>
<dbReference type="CDD" id="cd03801">
    <property type="entry name" value="GT4_PimA-like"/>
    <property type="match status" value="1"/>
</dbReference>
<dbReference type="PANTHER" id="PTHR45947">
    <property type="entry name" value="SULFOQUINOVOSYL TRANSFERASE SQD2"/>
    <property type="match status" value="1"/>
</dbReference>
<sequence>MPNSATALATRPSERPMHLVIVHDFANAELGAGATRSALDNAIALRRKGIEVTFFAAAGEPDAELVNAGVKVRLLGQADIRRNASRVGAAAQGMWNLEAARALSELIAECDLASTVFHVHTWSKALSPSVLPLLTAPGVHAIFHLHEYFVACPNGGFFHYPTLSICKRRPLSAGCLTTQCDSRSGMVKAWRIGRHALMRMGAHYPDRARNFVLLSETQRRALEPYLPAGANTVLLRNPIAVERQPRIPRRSDAPFIFVGRISKEKGLDVLVRGFADRQEQLAVIGDGPDLDWLKAALPRADFRGWNTKQQVQQAMREARALIFPSLWYEGMPMVVLEALACGAPVISSRCSAAREVITDGVTGLTFDETDPAALSRAVEALASDPLVEQMSEAAYTTYWEHPCDMARFADETEALYRRVLQA</sequence>
<dbReference type="Proteomes" id="UP000465810">
    <property type="component" value="Unassembled WGS sequence"/>
</dbReference>